<dbReference type="AlphaFoldDB" id="A0A0A7LD04"/>
<evidence type="ECO:0008006" key="3">
    <source>
        <dbReference type="Google" id="ProtNLM"/>
    </source>
</evidence>
<dbReference type="HOGENOM" id="CLU_3263602_0_0_2"/>
<keyword evidence="2" id="KW-1185">Reference proteome</keyword>
<proteinExistence type="predicted"/>
<evidence type="ECO:0000313" key="2">
    <source>
        <dbReference type="Proteomes" id="UP000030787"/>
    </source>
</evidence>
<dbReference type="RefSeq" id="WP_274518176.1">
    <property type="nucleotide sequence ID" value="NZ_CP010070.1"/>
</dbReference>
<evidence type="ECO:0000313" key="1">
    <source>
        <dbReference type="EMBL" id="AIZ56162.1"/>
    </source>
</evidence>
<reference evidence="1 2" key="1">
    <citation type="journal article" date="2014" name="Appl. Environ. Microbiol.">
        <title>Comparative Genome Analysis of 'Candidatus Methanoplasma termitum' Indicates a New Mode of Energy Metabolism in the Seventh Order of Methanogens.</title>
        <authorList>
            <person name="Lang K."/>
            <person name="Schuldes J."/>
            <person name="Klingl A."/>
            <person name="Poehlein A."/>
            <person name="Daniel R."/>
            <person name="Brune A."/>
        </authorList>
    </citation>
    <scope>NUCLEOTIDE SEQUENCE [LARGE SCALE GENOMIC DNA]</scope>
    <source>
        <strain evidence="2">Mpt1</strain>
    </source>
</reference>
<protein>
    <recommendedName>
        <fullName evidence="3">Restriction endonuclease type IV Mrr domain-containing protein</fullName>
    </recommendedName>
</protein>
<dbReference type="EMBL" id="CP010070">
    <property type="protein sequence ID" value="AIZ56162.1"/>
    <property type="molecule type" value="Genomic_DNA"/>
</dbReference>
<name>A0A0A7LD04_9ARCH</name>
<gene>
    <name evidence="1" type="ORF">Mpt1_c02620</name>
</gene>
<dbReference type="STRING" id="1577791.Mpt1_c02620"/>
<accession>A0A0A7LD04</accession>
<dbReference type="GeneID" id="78828439"/>
<sequence>MFSEKDLFLFFSRSGFTAGMMKDAENNDRLTLVGLDDLFKF</sequence>
<dbReference type="KEGG" id="mear:Mpt1_c02620"/>
<organism evidence="1 2">
    <name type="scientific">Candidatus Methanoplasma termitum</name>
    <dbReference type="NCBI Taxonomy" id="1577791"/>
    <lineage>
        <taxon>Archaea</taxon>
        <taxon>Methanobacteriati</taxon>
        <taxon>Thermoplasmatota</taxon>
        <taxon>Thermoplasmata</taxon>
        <taxon>Methanomassiliicoccales</taxon>
        <taxon>Methanomassiliicoccaceae</taxon>
        <taxon>Candidatus Methanoplasma</taxon>
    </lineage>
</organism>
<dbReference type="Proteomes" id="UP000030787">
    <property type="component" value="Chromosome"/>
</dbReference>